<name>A0A366K8D7_9BIFI</name>
<gene>
    <name evidence="2" type="ORF">CRD60_05010</name>
</gene>
<organism evidence="2 3">
    <name type="scientific">Bifidobacterium aemilianum</name>
    <dbReference type="NCBI Taxonomy" id="2493120"/>
    <lineage>
        <taxon>Bacteria</taxon>
        <taxon>Bacillati</taxon>
        <taxon>Actinomycetota</taxon>
        <taxon>Actinomycetes</taxon>
        <taxon>Bifidobacteriales</taxon>
        <taxon>Bifidobacteriaceae</taxon>
        <taxon>Bifidobacterium</taxon>
    </lineage>
</organism>
<evidence type="ECO:0000259" key="1">
    <source>
        <dbReference type="Pfam" id="PF04480"/>
    </source>
</evidence>
<dbReference type="InterPro" id="IPR011335">
    <property type="entry name" value="Restrct_endonuc-II-like"/>
</dbReference>
<dbReference type="SUPFAM" id="SSF52980">
    <property type="entry name" value="Restriction endonuclease-like"/>
    <property type="match status" value="1"/>
</dbReference>
<dbReference type="AlphaFoldDB" id="A0A366K8D7"/>
<proteinExistence type="predicted"/>
<dbReference type="Pfam" id="PF04480">
    <property type="entry name" value="DUF559"/>
    <property type="match status" value="1"/>
</dbReference>
<comment type="caution">
    <text evidence="2">The sequence shown here is derived from an EMBL/GenBank/DDBJ whole genome shotgun (WGS) entry which is preliminary data.</text>
</comment>
<dbReference type="Proteomes" id="UP000252530">
    <property type="component" value="Unassembled WGS sequence"/>
</dbReference>
<evidence type="ECO:0000313" key="2">
    <source>
        <dbReference type="EMBL" id="RBP97934.1"/>
    </source>
</evidence>
<dbReference type="RefSeq" id="WP_113860183.1">
    <property type="nucleotide sequence ID" value="NZ_PDCG01000003.1"/>
</dbReference>
<reference evidence="2 3" key="1">
    <citation type="submission" date="2017-10" db="EMBL/GenBank/DDBJ databases">
        <title>Bifidobacterium xylocopum sp. nov. and Bifidobacterium aemilianum sp. nov., from the carpenter bee (Xylocopa violacea) digestive tract.</title>
        <authorList>
            <person name="Alberoni D."/>
            <person name="Baffoni L."/>
            <person name="Di Gioia D."/>
            <person name="Gaggia F."/>
            <person name="Biavati B."/>
        </authorList>
    </citation>
    <scope>NUCLEOTIDE SEQUENCE [LARGE SCALE GENOMIC DNA]</scope>
    <source>
        <strain evidence="2 3">XV10</strain>
    </source>
</reference>
<dbReference type="InterPro" id="IPR007569">
    <property type="entry name" value="DUF559"/>
</dbReference>
<protein>
    <recommendedName>
        <fullName evidence="1">DUF559 domain-containing protein</fullName>
    </recommendedName>
</protein>
<accession>A0A366K8D7</accession>
<feature type="domain" description="DUF559" evidence="1">
    <location>
        <begin position="164"/>
        <end position="245"/>
    </location>
</feature>
<dbReference type="OrthoDB" id="3173471at2"/>
<dbReference type="EMBL" id="PDCG01000003">
    <property type="protein sequence ID" value="RBP97934.1"/>
    <property type="molecule type" value="Genomic_DNA"/>
</dbReference>
<keyword evidence="3" id="KW-1185">Reference proteome</keyword>
<evidence type="ECO:0000313" key="3">
    <source>
        <dbReference type="Proteomes" id="UP000252530"/>
    </source>
</evidence>
<sequence>MRQIMRHKAWQRQQRAIADCLNAQARTKYTVTAGLFTAASLLGVPVPNERLHRGIYTIVKNRAKRIRLINVSCHSWNNADSLGSTIDVHGLLCLSPEALFAQMSSWLTLRELVVFGDSLTCRDRLLKRTSIRDIQVFLAECDPFKGLDKCRRALTLMKENTDSPAETNLRLLIRSFGFPDLSVNIPVSVEQHTFLIDMGCPEYKIGIEFNGRHHRQQSAEDWERLNAIHSTRWRIFTVETDSIQTGTQIRSFVDCLQRALVKAGALGFKRFMEPLSVKEMCDRRRRLPQ</sequence>